<dbReference type="OrthoDB" id="8193306at2759"/>
<comment type="caution">
    <text evidence="1">The sequence shown here is derived from an EMBL/GenBank/DDBJ whole genome shotgun (WGS) entry which is preliminary data.</text>
</comment>
<dbReference type="Proteomes" id="UP000801492">
    <property type="component" value="Unassembled WGS sequence"/>
</dbReference>
<protein>
    <submittedName>
        <fullName evidence="1">Uncharacterized protein</fullName>
    </submittedName>
</protein>
<accession>A0A8K0C556</accession>
<sequence length="147" mass="17009">MSEEELCYATKTKFHASEKRKAALALNKLTYAIRRAYHMKKRTYEAFPSDEAHLEMIYMLPIGQLSEDVQKSRHKELRFFREHNTSKIPRQSTNSDLIRVFLTSSDPYISGIRLLPPKKSYVLNKDVISLLKCPNVDVNSENGITSE</sequence>
<evidence type="ECO:0000313" key="2">
    <source>
        <dbReference type="Proteomes" id="UP000801492"/>
    </source>
</evidence>
<gene>
    <name evidence="1" type="ORF">ILUMI_26969</name>
</gene>
<name>A0A8K0C556_IGNLU</name>
<dbReference type="AlphaFoldDB" id="A0A8K0C556"/>
<evidence type="ECO:0000313" key="1">
    <source>
        <dbReference type="EMBL" id="KAF2879214.1"/>
    </source>
</evidence>
<proteinExistence type="predicted"/>
<dbReference type="EMBL" id="VTPC01091211">
    <property type="protein sequence ID" value="KAF2879214.1"/>
    <property type="molecule type" value="Genomic_DNA"/>
</dbReference>
<keyword evidence="2" id="KW-1185">Reference proteome</keyword>
<organism evidence="1 2">
    <name type="scientific">Ignelater luminosus</name>
    <name type="common">Cucubano</name>
    <name type="synonym">Pyrophorus luminosus</name>
    <dbReference type="NCBI Taxonomy" id="2038154"/>
    <lineage>
        <taxon>Eukaryota</taxon>
        <taxon>Metazoa</taxon>
        <taxon>Ecdysozoa</taxon>
        <taxon>Arthropoda</taxon>
        <taxon>Hexapoda</taxon>
        <taxon>Insecta</taxon>
        <taxon>Pterygota</taxon>
        <taxon>Neoptera</taxon>
        <taxon>Endopterygota</taxon>
        <taxon>Coleoptera</taxon>
        <taxon>Polyphaga</taxon>
        <taxon>Elateriformia</taxon>
        <taxon>Elateroidea</taxon>
        <taxon>Elateridae</taxon>
        <taxon>Agrypninae</taxon>
        <taxon>Pyrophorini</taxon>
        <taxon>Ignelater</taxon>
    </lineage>
</organism>
<reference evidence="1" key="1">
    <citation type="submission" date="2019-08" db="EMBL/GenBank/DDBJ databases">
        <title>The genome of the North American firefly Photinus pyralis.</title>
        <authorList>
            <consortium name="Photinus pyralis genome working group"/>
            <person name="Fallon T.R."/>
            <person name="Sander Lower S.E."/>
            <person name="Weng J.-K."/>
        </authorList>
    </citation>
    <scope>NUCLEOTIDE SEQUENCE</scope>
    <source>
        <strain evidence="1">TRF0915ILg1</strain>
        <tissue evidence="1">Whole body</tissue>
    </source>
</reference>